<sequence>MLVASHLWTRRIHVQRPRRNKKELLAVQTAVKKRQRGCPPPMKAAGGSPIHSTTSLHPALASHRTADVSSDI</sequence>
<proteinExistence type="predicted"/>
<name>K2NM69_TRYCR</name>
<evidence type="ECO:0000313" key="3">
    <source>
        <dbReference type="Proteomes" id="UP000007350"/>
    </source>
</evidence>
<feature type="non-terminal residue" evidence="2">
    <location>
        <position position="72"/>
    </location>
</feature>
<feature type="region of interest" description="Disordered" evidence="1">
    <location>
        <begin position="31"/>
        <end position="72"/>
    </location>
</feature>
<reference evidence="2 3" key="1">
    <citation type="journal article" date="2012" name="BMC Genomics">
        <title>Comparative genomic analysis of human infective Trypanosoma cruzi lineages with the bat-restricted subspecies T. cruzi marinkellei.</title>
        <authorList>
            <person name="Franzen O."/>
            <person name="Talavera-Lopez C."/>
            <person name="Ochaya S."/>
            <person name="Butler C.E."/>
            <person name="Messenger L.A."/>
            <person name="Lewis M.D."/>
            <person name="Llewellyn M.S."/>
            <person name="Marinkelle C.J."/>
            <person name="Tyler K.M."/>
            <person name="Miles M.A."/>
            <person name="Andersson B."/>
        </authorList>
    </citation>
    <scope>NUCLEOTIDE SEQUENCE [LARGE SCALE GENOMIC DNA]</scope>
    <source>
        <strain evidence="2 3">B7</strain>
    </source>
</reference>
<protein>
    <submittedName>
        <fullName evidence="2">Uncharacterized protein</fullName>
    </submittedName>
</protein>
<evidence type="ECO:0000256" key="1">
    <source>
        <dbReference type="SAM" id="MobiDB-lite"/>
    </source>
</evidence>
<organism evidence="2 3">
    <name type="scientific">Trypanosoma cruzi marinkellei</name>
    <dbReference type="NCBI Taxonomy" id="85056"/>
    <lineage>
        <taxon>Eukaryota</taxon>
        <taxon>Discoba</taxon>
        <taxon>Euglenozoa</taxon>
        <taxon>Kinetoplastea</taxon>
        <taxon>Metakinetoplastina</taxon>
        <taxon>Trypanosomatida</taxon>
        <taxon>Trypanosomatidae</taxon>
        <taxon>Trypanosoma</taxon>
        <taxon>Schizotrypanum</taxon>
    </lineage>
</organism>
<dbReference type="Proteomes" id="UP000007350">
    <property type="component" value="Unassembled WGS sequence"/>
</dbReference>
<dbReference type="EMBL" id="AHKC01003919">
    <property type="protein sequence ID" value="EKF38884.1"/>
    <property type="molecule type" value="Genomic_DNA"/>
</dbReference>
<comment type="caution">
    <text evidence="2">The sequence shown here is derived from an EMBL/GenBank/DDBJ whole genome shotgun (WGS) entry which is preliminary data.</text>
</comment>
<accession>K2NM69</accession>
<dbReference type="AlphaFoldDB" id="K2NM69"/>
<evidence type="ECO:0000313" key="2">
    <source>
        <dbReference type="EMBL" id="EKF38884.1"/>
    </source>
</evidence>
<keyword evidence="3" id="KW-1185">Reference proteome</keyword>
<gene>
    <name evidence="2" type="ORF">MOQ_000900</name>
</gene>